<evidence type="ECO:0000313" key="2">
    <source>
        <dbReference type="EMBL" id="UNI20358.1"/>
    </source>
</evidence>
<feature type="signal peptide" evidence="1">
    <location>
        <begin position="1"/>
        <end position="22"/>
    </location>
</feature>
<organism evidence="2 3">
    <name type="scientific">Purpureocillium takamizusanense</name>
    <dbReference type="NCBI Taxonomy" id="2060973"/>
    <lineage>
        <taxon>Eukaryota</taxon>
        <taxon>Fungi</taxon>
        <taxon>Dikarya</taxon>
        <taxon>Ascomycota</taxon>
        <taxon>Pezizomycotina</taxon>
        <taxon>Sordariomycetes</taxon>
        <taxon>Hypocreomycetidae</taxon>
        <taxon>Hypocreales</taxon>
        <taxon>Ophiocordycipitaceae</taxon>
        <taxon>Purpureocillium</taxon>
    </lineage>
</organism>
<dbReference type="KEGG" id="ptkz:JDV02_006452"/>
<keyword evidence="1" id="KW-0732">Signal</keyword>
<dbReference type="Proteomes" id="UP000829364">
    <property type="component" value="Chromosome 5"/>
</dbReference>
<protein>
    <submittedName>
        <fullName evidence="2">Uncharacterized protein</fullName>
    </submittedName>
</protein>
<accession>A0A9Q8VC50</accession>
<evidence type="ECO:0000256" key="1">
    <source>
        <dbReference type="SAM" id="SignalP"/>
    </source>
</evidence>
<dbReference type="GeneID" id="72068401"/>
<gene>
    <name evidence="2" type="ORF">JDV02_006452</name>
</gene>
<name>A0A9Q8VC50_9HYPO</name>
<dbReference type="EMBL" id="CP086358">
    <property type="protein sequence ID" value="UNI20358.1"/>
    <property type="molecule type" value="Genomic_DNA"/>
</dbReference>
<dbReference type="RefSeq" id="XP_047843839.1">
    <property type="nucleotide sequence ID" value="XM_047987849.1"/>
</dbReference>
<proteinExistence type="predicted"/>
<sequence>MHLPTAHILAAALLAVTPLADAYTCRPNRVYCGYHLVAGGVTTAQLSKAVERSASGKDGNDPEQMLFLCGSGGKIRFKKECPTKCEICPGAVGDHCS</sequence>
<reference evidence="2" key="1">
    <citation type="submission" date="2021-11" db="EMBL/GenBank/DDBJ databases">
        <title>Purpureocillium_takamizusanense_genome.</title>
        <authorList>
            <person name="Nguyen N.-H."/>
        </authorList>
    </citation>
    <scope>NUCLEOTIDE SEQUENCE</scope>
    <source>
        <strain evidence="2">PT3</strain>
    </source>
</reference>
<evidence type="ECO:0000313" key="3">
    <source>
        <dbReference type="Proteomes" id="UP000829364"/>
    </source>
</evidence>
<feature type="chain" id="PRO_5040264150" evidence="1">
    <location>
        <begin position="23"/>
        <end position="97"/>
    </location>
</feature>
<dbReference type="AlphaFoldDB" id="A0A9Q8VC50"/>
<keyword evidence="3" id="KW-1185">Reference proteome</keyword>